<dbReference type="Pfam" id="PF12796">
    <property type="entry name" value="Ank_2"/>
    <property type="match status" value="2"/>
</dbReference>
<keyword evidence="1" id="KW-0677">Repeat</keyword>
<gene>
    <name evidence="4" type="primary">FEM1B_3</name>
    <name evidence="4" type="ORF">OS493_012941</name>
</gene>
<feature type="repeat" description="ANK" evidence="3">
    <location>
        <begin position="109"/>
        <end position="141"/>
    </location>
</feature>
<dbReference type="Proteomes" id="UP001163046">
    <property type="component" value="Unassembled WGS sequence"/>
</dbReference>
<dbReference type="PANTHER" id="PTHR24198">
    <property type="entry name" value="ANKYRIN REPEAT AND PROTEIN KINASE DOMAIN-CONTAINING PROTEIN"/>
    <property type="match status" value="1"/>
</dbReference>
<accession>A0A9X0CTY8</accession>
<keyword evidence="2 3" id="KW-0040">ANK repeat</keyword>
<proteinExistence type="predicted"/>
<keyword evidence="5" id="KW-1185">Reference proteome</keyword>
<evidence type="ECO:0000256" key="3">
    <source>
        <dbReference type="PROSITE-ProRule" id="PRU00023"/>
    </source>
</evidence>
<protein>
    <submittedName>
        <fullName evidence="4">Protein fem-1 B</fullName>
    </submittedName>
</protein>
<feature type="repeat" description="ANK" evidence="3">
    <location>
        <begin position="59"/>
        <end position="91"/>
    </location>
</feature>
<dbReference type="Gene3D" id="1.25.40.20">
    <property type="entry name" value="Ankyrin repeat-containing domain"/>
    <property type="match status" value="2"/>
</dbReference>
<comment type="caution">
    <text evidence="4">The sequence shown here is derived from an EMBL/GenBank/DDBJ whole genome shotgun (WGS) entry which is preliminary data.</text>
</comment>
<sequence>MDETSSLITAAGRGDLDFVKLLLRCNADIEFRGTVQDISNDICAFDRGFKVLYRYGDFQNGTALYAAAAGGYLDVVSCLVENGADVNARSNIEMTPLMIASCRHLQHPPSEADMHRRCNSNAINLVRYLVEHGANMDLQDKQGNTALHYAVMGNKIEIVKELVGLGASQLHNNQRLTPLLLAGNRGKSEPVEYLITRPECTKEQKIEALELLGASIALSSRIGDAVVVERGFYYMKRGMQERFEDASHPLLKQVMEPIEAYQSRKESETLEELASIEGDTDAIIMEGLIIRERILTPDKQTLIVEPFSMVIRFFHCRAWTWQLGLNNWQLEGVDGLHHFDLCIGLCLHAMEIKQHSNQPIEDDLQFLMNVFSDMFTRKKLIPREKVIVEMFEKTICAYKREGDKQNDENLLYHSMFLLNYSLTLNFVKGKKIHSFYCI</sequence>
<dbReference type="SMART" id="SM00248">
    <property type="entry name" value="ANK"/>
    <property type="match status" value="5"/>
</dbReference>
<dbReference type="EMBL" id="MU826831">
    <property type="protein sequence ID" value="KAJ7373349.1"/>
    <property type="molecule type" value="Genomic_DNA"/>
</dbReference>
<feature type="repeat" description="ANK" evidence="3">
    <location>
        <begin position="142"/>
        <end position="174"/>
    </location>
</feature>
<name>A0A9X0CTY8_9CNID</name>
<dbReference type="PANTHER" id="PTHR24198:SF165">
    <property type="entry name" value="ANKYRIN REPEAT-CONTAINING PROTEIN-RELATED"/>
    <property type="match status" value="1"/>
</dbReference>
<dbReference type="InterPro" id="IPR002110">
    <property type="entry name" value="Ankyrin_rpt"/>
</dbReference>
<dbReference type="PROSITE" id="PS50297">
    <property type="entry name" value="ANK_REP_REGION"/>
    <property type="match status" value="2"/>
</dbReference>
<evidence type="ECO:0000313" key="5">
    <source>
        <dbReference type="Proteomes" id="UP001163046"/>
    </source>
</evidence>
<evidence type="ECO:0000256" key="2">
    <source>
        <dbReference type="ARBA" id="ARBA00023043"/>
    </source>
</evidence>
<organism evidence="4 5">
    <name type="scientific">Desmophyllum pertusum</name>
    <dbReference type="NCBI Taxonomy" id="174260"/>
    <lineage>
        <taxon>Eukaryota</taxon>
        <taxon>Metazoa</taxon>
        <taxon>Cnidaria</taxon>
        <taxon>Anthozoa</taxon>
        <taxon>Hexacorallia</taxon>
        <taxon>Scleractinia</taxon>
        <taxon>Caryophylliina</taxon>
        <taxon>Caryophylliidae</taxon>
        <taxon>Desmophyllum</taxon>
    </lineage>
</organism>
<dbReference type="InterPro" id="IPR036770">
    <property type="entry name" value="Ankyrin_rpt-contain_sf"/>
</dbReference>
<evidence type="ECO:0000313" key="4">
    <source>
        <dbReference type="EMBL" id="KAJ7373349.1"/>
    </source>
</evidence>
<dbReference type="AlphaFoldDB" id="A0A9X0CTY8"/>
<reference evidence="4" key="1">
    <citation type="submission" date="2023-01" db="EMBL/GenBank/DDBJ databases">
        <title>Genome assembly of the deep-sea coral Lophelia pertusa.</title>
        <authorList>
            <person name="Herrera S."/>
            <person name="Cordes E."/>
        </authorList>
    </citation>
    <scope>NUCLEOTIDE SEQUENCE</scope>
    <source>
        <strain evidence="4">USNM1676648</strain>
        <tissue evidence="4">Polyp</tissue>
    </source>
</reference>
<evidence type="ECO:0000256" key="1">
    <source>
        <dbReference type="ARBA" id="ARBA00022737"/>
    </source>
</evidence>
<feature type="repeat" description="ANK" evidence="3">
    <location>
        <begin position="2"/>
        <end position="34"/>
    </location>
</feature>
<dbReference type="PROSITE" id="PS50088">
    <property type="entry name" value="ANK_REPEAT"/>
    <property type="match status" value="4"/>
</dbReference>
<dbReference type="OrthoDB" id="4429489at2759"/>
<dbReference type="SUPFAM" id="SSF48403">
    <property type="entry name" value="Ankyrin repeat"/>
    <property type="match status" value="1"/>
</dbReference>